<comment type="function">
    <text evidence="8">Involved in cellular auxin homeostasis by regulating auxin metabolism. Regulates intracellular auxin accumulation at the endoplasmic reticulum and thus auxin availability for nuclear auxin signaling.</text>
</comment>
<name>A0A2U1PSY5_ARTAN</name>
<feature type="transmembrane region" description="Helical" evidence="10">
    <location>
        <begin position="106"/>
        <end position="127"/>
    </location>
</feature>
<dbReference type="PANTHER" id="PTHR31651:SF33">
    <property type="entry name" value="PROTEIN PIN-LIKES 1"/>
    <property type="match status" value="1"/>
</dbReference>
<evidence type="ECO:0000313" key="12">
    <source>
        <dbReference type="Proteomes" id="UP000245207"/>
    </source>
</evidence>
<accession>A0A2U1PSY5</accession>
<keyword evidence="3 10" id="KW-0812">Transmembrane</keyword>
<evidence type="ECO:0000313" key="11">
    <source>
        <dbReference type="EMBL" id="PWA88876.1"/>
    </source>
</evidence>
<feature type="transmembrane region" description="Helical" evidence="10">
    <location>
        <begin position="280"/>
        <end position="301"/>
    </location>
</feature>
<proteinExistence type="inferred from homology"/>
<gene>
    <name evidence="11" type="ORF">CTI12_AA057480</name>
</gene>
<evidence type="ECO:0000256" key="8">
    <source>
        <dbReference type="ARBA" id="ARBA00025100"/>
    </source>
</evidence>
<dbReference type="InterPro" id="IPR004776">
    <property type="entry name" value="Mem_transp_PIN-like"/>
</dbReference>
<dbReference type="GO" id="GO:0080162">
    <property type="term" value="P:endoplasmic reticulum to cytosol auxin transport"/>
    <property type="evidence" value="ECO:0007669"/>
    <property type="project" value="InterPro"/>
</dbReference>
<dbReference type="AlphaFoldDB" id="A0A2U1PSY5"/>
<evidence type="ECO:0000256" key="4">
    <source>
        <dbReference type="ARBA" id="ARBA00022824"/>
    </source>
</evidence>
<feature type="transmembrane region" description="Helical" evidence="10">
    <location>
        <begin position="6"/>
        <end position="26"/>
    </location>
</feature>
<dbReference type="Proteomes" id="UP000245207">
    <property type="component" value="Unassembled WGS sequence"/>
</dbReference>
<evidence type="ECO:0000256" key="2">
    <source>
        <dbReference type="ARBA" id="ARBA00022448"/>
    </source>
</evidence>
<sequence length="374" mass="40386">MGFLDMLYAASMPILKVLIVTALGSFLALESIDILGQSTSKQLNRLVFYVFSPALVGSILAKTITLKNIISMWFLPVNILLTFIIGSALGWALLIILRPPQHLKGLVIGSCAAGNIGNMMLIIIPAVCKEKASPFGDSDVCYKYGMAYASVSTAIGMILLWTYVYNIVQFFSVHSQDSGNNVVASVNETRTIEIIKESTPQLASSNVPINGKPKQVMLDSIKKHLGSFSRQFYLKAVFAPPTIGAVQYFITLDLDAAIPAMTLLVGGNLLKGLKGSGISLPLVCGIAVVRLVFSPIIGIFIVKGALHLGLVHADPLYLFVLYLQFALPPAMNIGTITQLFGAGEGECSVIMLWCYGLALLSLTLWSVFFMWLVA</sequence>
<evidence type="ECO:0000256" key="3">
    <source>
        <dbReference type="ARBA" id="ARBA00022692"/>
    </source>
</evidence>
<keyword evidence="5 10" id="KW-1133">Transmembrane helix</keyword>
<keyword evidence="2" id="KW-0813">Transport</keyword>
<keyword evidence="6 10" id="KW-0472">Membrane</keyword>
<evidence type="ECO:0000256" key="7">
    <source>
        <dbReference type="ARBA" id="ARBA00023294"/>
    </source>
</evidence>
<feature type="transmembrane region" description="Helical" evidence="10">
    <location>
        <begin position="70"/>
        <end position="94"/>
    </location>
</feature>
<evidence type="ECO:0000256" key="6">
    <source>
        <dbReference type="ARBA" id="ARBA00023136"/>
    </source>
</evidence>
<dbReference type="OrthoDB" id="191139at2759"/>
<dbReference type="EMBL" id="PKPP01000770">
    <property type="protein sequence ID" value="PWA88876.1"/>
    <property type="molecule type" value="Genomic_DNA"/>
</dbReference>
<feature type="transmembrane region" description="Helical" evidence="10">
    <location>
        <begin position="147"/>
        <end position="168"/>
    </location>
</feature>
<reference evidence="11 12" key="1">
    <citation type="journal article" date="2018" name="Mol. Plant">
        <title>The genome of Artemisia annua provides insight into the evolution of Asteraceae family and artemisinin biosynthesis.</title>
        <authorList>
            <person name="Shen Q."/>
            <person name="Zhang L."/>
            <person name="Liao Z."/>
            <person name="Wang S."/>
            <person name="Yan T."/>
            <person name="Shi P."/>
            <person name="Liu M."/>
            <person name="Fu X."/>
            <person name="Pan Q."/>
            <person name="Wang Y."/>
            <person name="Lv Z."/>
            <person name="Lu X."/>
            <person name="Zhang F."/>
            <person name="Jiang W."/>
            <person name="Ma Y."/>
            <person name="Chen M."/>
            <person name="Hao X."/>
            <person name="Li L."/>
            <person name="Tang Y."/>
            <person name="Lv G."/>
            <person name="Zhou Y."/>
            <person name="Sun X."/>
            <person name="Brodelius P.E."/>
            <person name="Rose J.K.C."/>
            <person name="Tang K."/>
        </authorList>
    </citation>
    <scope>NUCLEOTIDE SEQUENCE [LARGE SCALE GENOMIC DNA]</scope>
    <source>
        <strain evidence="12">cv. Huhao1</strain>
        <tissue evidence="11">Leaf</tissue>
    </source>
</reference>
<feature type="transmembrane region" description="Helical" evidence="10">
    <location>
        <begin position="352"/>
        <end position="373"/>
    </location>
</feature>
<dbReference type="STRING" id="35608.A0A2U1PSY5"/>
<evidence type="ECO:0000256" key="5">
    <source>
        <dbReference type="ARBA" id="ARBA00022989"/>
    </source>
</evidence>
<evidence type="ECO:0000256" key="1">
    <source>
        <dbReference type="ARBA" id="ARBA00004477"/>
    </source>
</evidence>
<dbReference type="InterPro" id="IPR045033">
    <property type="entry name" value="PILS1/3/4/5/7"/>
</dbReference>
<keyword evidence="7" id="KW-0927">Auxin signaling pathway</keyword>
<dbReference type="PANTHER" id="PTHR31651">
    <property type="match status" value="1"/>
</dbReference>
<comment type="caution">
    <text evidence="11">The sequence shown here is derived from an EMBL/GenBank/DDBJ whole genome shotgun (WGS) entry which is preliminary data.</text>
</comment>
<evidence type="ECO:0000256" key="10">
    <source>
        <dbReference type="SAM" id="Phobius"/>
    </source>
</evidence>
<comment type="subcellular location">
    <subcellularLocation>
        <location evidence="1">Endoplasmic reticulum membrane</location>
        <topology evidence="1">Multi-pass membrane protein</topology>
    </subcellularLocation>
</comment>
<dbReference type="GO" id="GO:0005789">
    <property type="term" value="C:endoplasmic reticulum membrane"/>
    <property type="evidence" value="ECO:0007669"/>
    <property type="project" value="UniProtKB-SubCell"/>
</dbReference>
<dbReference type="Pfam" id="PF03547">
    <property type="entry name" value="Mem_trans"/>
    <property type="match status" value="2"/>
</dbReference>
<feature type="transmembrane region" description="Helical" evidence="10">
    <location>
        <begin position="256"/>
        <end position="273"/>
    </location>
</feature>
<evidence type="ECO:0000256" key="9">
    <source>
        <dbReference type="ARBA" id="ARBA00025752"/>
    </source>
</evidence>
<dbReference type="GO" id="GO:0009734">
    <property type="term" value="P:auxin-activated signaling pathway"/>
    <property type="evidence" value="ECO:0007669"/>
    <property type="project" value="UniProtKB-KW"/>
</dbReference>
<feature type="transmembrane region" description="Helical" evidence="10">
    <location>
        <begin position="46"/>
        <end position="64"/>
    </location>
</feature>
<protein>
    <submittedName>
        <fullName evidence="11">Auxin efflux carrier family protein</fullName>
    </submittedName>
</protein>
<feature type="transmembrane region" description="Helical" evidence="10">
    <location>
        <begin position="316"/>
        <end position="340"/>
    </location>
</feature>
<keyword evidence="4" id="KW-0256">Endoplasmic reticulum</keyword>
<keyword evidence="12" id="KW-1185">Reference proteome</keyword>
<comment type="similarity">
    <text evidence="9">Belongs to the auxin efflux carrier (TC 2.A.69.2) family.</text>
</comment>
<organism evidence="11 12">
    <name type="scientific">Artemisia annua</name>
    <name type="common">Sweet wormwood</name>
    <dbReference type="NCBI Taxonomy" id="35608"/>
    <lineage>
        <taxon>Eukaryota</taxon>
        <taxon>Viridiplantae</taxon>
        <taxon>Streptophyta</taxon>
        <taxon>Embryophyta</taxon>
        <taxon>Tracheophyta</taxon>
        <taxon>Spermatophyta</taxon>
        <taxon>Magnoliopsida</taxon>
        <taxon>eudicotyledons</taxon>
        <taxon>Gunneridae</taxon>
        <taxon>Pentapetalae</taxon>
        <taxon>asterids</taxon>
        <taxon>campanulids</taxon>
        <taxon>Asterales</taxon>
        <taxon>Asteraceae</taxon>
        <taxon>Asteroideae</taxon>
        <taxon>Anthemideae</taxon>
        <taxon>Artemisiinae</taxon>
        <taxon>Artemisia</taxon>
    </lineage>
</organism>